<dbReference type="AlphaFoldDB" id="A0A512B5R7"/>
<dbReference type="Proteomes" id="UP000321532">
    <property type="component" value="Unassembled WGS sequence"/>
</dbReference>
<evidence type="ECO:0000256" key="3">
    <source>
        <dbReference type="ARBA" id="ARBA00022729"/>
    </source>
</evidence>
<dbReference type="OrthoDB" id="9792139at2"/>
<evidence type="ECO:0000256" key="5">
    <source>
        <dbReference type="ARBA" id="ARBA00023237"/>
    </source>
</evidence>
<feature type="domain" description="RagB/SusD" evidence="7">
    <location>
        <begin position="302"/>
        <end position="530"/>
    </location>
</feature>
<keyword evidence="10" id="KW-1185">Reference proteome</keyword>
<dbReference type="Pfam" id="PF07980">
    <property type="entry name" value="SusD_RagB"/>
    <property type="match status" value="1"/>
</dbReference>
<keyword evidence="3 6" id="KW-0732">Signal</keyword>
<feature type="chain" id="PRO_5021872090" description="Starch-binding protein" evidence="6">
    <location>
        <begin position="20"/>
        <end position="530"/>
    </location>
</feature>
<evidence type="ECO:0000256" key="1">
    <source>
        <dbReference type="ARBA" id="ARBA00004442"/>
    </source>
</evidence>
<reference evidence="9 10" key="1">
    <citation type="submission" date="2019-07" db="EMBL/GenBank/DDBJ databases">
        <title>Whole genome shotgun sequence of Adhaeribacter aerolatus NBRC 106133.</title>
        <authorList>
            <person name="Hosoyama A."/>
            <person name="Uohara A."/>
            <person name="Ohji S."/>
            <person name="Ichikawa N."/>
        </authorList>
    </citation>
    <scope>NUCLEOTIDE SEQUENCE [LARGE SCALE GENOMIC DNA]</scope>
    <source>
        <strain evidence="9 10">NBRC 106133</strain>
    </source>
</reference>
<dbReference type="RefSeq" id="WP_146905127.1">
    <property type="nucleotide sequence ID" value="NZ_BJYS01000056.1"/>
</dbReference>
<organism evidence="9 10">
    <name type="scientific">Adhaeribacter aerolatus</name>
    <dbReference type="NCBI Taxonomy" id="670289"/>
    <lineage>
        <taxon>Bacteria</taxon>
        <taxon>Pseudomonadati</taxon>
        <taxon>Bacteroidota</taxon>
        <taxon>Cytophagia</taxon>
        <taxon>Cytophagales</taxon>
        <taxon>Hymenobacteraceae</taxon>
        <taxon>Adhaeribacter</taxon>
    </lineage>
</organism>
<dbReference type="EMBL" id="BJYS01000056">
    <property type="protein sequence ID" value="GEO07281.1"/>
    <property type="molecule type" value="Genomic_DNA"/>
</dbReference>
<evidence type="ECO:0000259" key="8">
    <source>
        <dbReference type="Pfam" id="PF14322"/>
    </source>
</evidence>
<evidence type="ECO:0008006" key="11">
    <source>
        <dbReference type="Google" id="ProtNLM"/>
    </source>
</evidence>
<comment type="similarity">
    <text evidence="2">Belongs to the SusD family.</text>
</comment>
<evidence type="ECO:0000256" key="6">
    <source>
        <dbReference type="SAM" id="SignalP"/>
    </source>
</evidence>
<feature type="domain" description="SusD-like N-terminal" evidence="8">
    <location>
        <begin position="54"/>
        <end position="219"/>
    </location>
</feature>
<dbReference type="GO" id="GO:0009279">
    <property type="term" value="C:cell outer membrane"/>
    <property type="evidence" value="ECO:0007669"/>
    <property type="project" value="UniProtKB-SubCell"/>
</dbReference>
<dbReference type="InterPro" id="IPR012944">
    <property type="entry name" value="SusD_RagB_dom"/>
</dbReference>
<evidence type="ECO:0000259" key="7">
    <source>
        <dbReference type="Pfam" id="PF07980"/>
    </source>
</evidence>
<evidence type="ECO:0000256" key="4">
    <source>
        <dbReference type="ARBA" id="ARBA00023136"/>
    </source>
</evidence>
<dbReference type="InterPro" id="IPR011990">
    <property type="entry name" value="TPR-like_helical_dom_sf"/>
</dbReference>
<dbReference type="SUPFAM" id="SSF48452">
    <property type="entry name" value="TPR-like"/>
    <property type="match status" value="1"/>
</dbReference>
<proteinExistence type="inferred from homology"/>
<dbReference type="Gene3D" id="1.25.40.390">
    <property type="match status" value="1"/>
</dbReference>
<keyword evidence="5" id="KW-0998">Cell outer membrane</keyword>
<evidence type="ECO:0000256" key="2">
    <source>
        <dbReference type="ARBA" id="ARBA00006275"/>
    </source>
</evidence>
<evidence type="ECO:0000313" key="10">
    <source>
        <dbReference type="Proteomes" id="UP000321532"/>
    </source>
</evidence>
<evidence type="ECO:0000313" key="9">
    <source>
        <dbReference type="EMBL" id="GEO07281.1"/>
    </source>
</evidence>
<protein>
    <recommendedName>
        <fullName evidence="11">Starch-binding protein</fullName>
    </recommendedName>
</protein>
<accession>A0A512B5R7</accession>
<sequence>MKKNIFISAVLFFTAFLPACTDLDVDVESELTPANFPSTQDQFIAATGPLYSQLSSNYAINYWRLQELSTDAAIIPARAGNWDDGGQYRFLHKHTWNVDHPTVRAIWEWGFGGINTANRVLQIFEGAAESATRTESMAQVRTMRALYYYFMMDTFGNVPIIKTFGNTDLPATAPRAQVFAFIETELKESLPNLNEATGALTYGRPNKFVALALLTKLYLNAEYYISKPMYTEAVAMADQILASNKYSLTADYFSMFAPDNGPGIQETIFAAVYDANVIKGNQFTRYAMHYALQQKYRIPFTPSSSLMTLPEYFNKFNLTNDIRNNQWLSGKQYNVDGTPVIIKTTNVGLDKDYKGPNPTAAVNWHLEIFPNLILENEASMDIGNDQLSQAYGVRSIKFAPDPNAATDRHQNNDVPIFRLADIMLMKAEAILRGATATTVGGELQTPVVLVNKIRTRVNAPLVSSIDLPGLLEERAREFAWEGWRRNDLIRFGQFEKPYGFKTDSDPNKRIYPIPATERSLNPNLTQNPGY</sequence>
<comment type="subcellular location">
    <subcellularLocation>
        <location evidence="1">Cell outer membrane</location>
    </subcellularLocation>
</comment>
<dbReference type="Pfam" id="PF14322">
    <property type="entry name" value="SusD-like_3"/>
    <property type="match status" value="1"/>
</dbReference>
<keyword evidence="4" id="KW-0472">Membrane</keyword>
<name>A0A512B5R7_9BACT</name>
<gene>
    <name evidence="9" type="ORF">AAE02nite_49450</name>
</gene>
<feature type="signal peptide" evidence="6">
    <location>
        <begin position="1"/>
        <end position="19"/>
    </location>
</feature>
<comment type="caution">
    <text evidence="9">The sequence shown here is derived from an EMBL/GenBank/DDBJ whole genome shotgun (WGS) entry which is preliminary data.</text>
</comment>
<dbReference type="InterPro" id="IPR033985">
    <property type="entry name" value="SusD-like_N"/>
</dbReference>